<feature type="compositionally biased region" description="Basic and acidic residues" evidence="1">
    <location>
        <begin position="84"/>
        <end position="110"/>
    </location>
</feature>
<dbReference type="EMBL" id="JADYXP020000023">
    <property type="protein sequence ID" value="KAL0102215.1"/>
    <property type="molecule type" value="Genomic_DNA"/>
</dbReference>
<sequence length="122" mass="14774">MRLSCRLRNYTGRFYYTEIIYNHNTKAFSRRLPFLYCPSKLTLKKYQPFLAFVHLPHRDLVSYIPDKRKKKKKKEKKKRQANNPEEKSKFQNRLDGEMSRREKKEGRAFRPGDPLENVHKAV</sequence>
<organism evidence="2 3">
    <name type="scientific">Cardiocondyla obscurior</name>
    <dbReference type="NCBI Taxonomy" id="286306"/>
    <lineage>
        <taxon>Eukaryota</taxon>
        <taxon>Metazoa</taxon>
        <taxon>Ecdysozoa</taxon>
        <taxon>Arthropoda</taxon>
        <taxon>Hexapoda</taxon>
        <taxon>Insecta</taxon>
        <taxon>Pterygota</taxon>
        <taxon>Neoptera</taxon>
        <taxon>Endopterygota</taxon>
        <taxon>Hymenoptera</taxon>
        <taxon>Apocrita</taxon>
        <taxon>Aculeata</taxon>
        <taxon>Formicoidea</taxon>
        <taxon>Formicidae</taxon>
        <taxon>Myrmicinae</taxon>
        <taxon>Cardiocondyla</taxon>
    </lineage>
</organism>
<accession>A0AAW2EH17</accession>
<dbReference type="AlphaFoldDB" id="A0AAW2EH17"/>
<keyword evidence="3" id="KW-1185">Reference proteome</keyword>
<evidence type="ECO:0000256" key="1">
    <source>
        <dbReference type="SAM" id="MobiDB-lite"/>
    </source>
</evidence>
<evidence type="ECO:0000313" key="3">
    <source>
        <dbReference type="Proteomes" id="UP001430953"/>
    </source>
</evidence>
<name>A0AAW2EH17_9HYME</name>
<proteinExistence type="predicted"/>
<reference evidence="2 3" key="1">
    <citation type="submission" date="2023-03" db="EMBL/GenBank/DDBJ databases">
        <title>High recombination rates correlate with genetic variation in Cardiocondyla obscurior ants.</title>
        <authorList>
            <person name="Errbii M."/>
        </authorList>
    </citation>
    <scope>NUCLEOTIDE SEQUENCE [LARGE SCALE GENOMIC DNA]</scope>
    <source>
        <strain evidence="2">Alpha-2009</strain>
        <tissue evidence="2">Whole body</tissue>
    </source>
</reference>
<evidence type="ECO:0000313" key="2">
    <source>
        <dbReference type="EMBL" id="KAL0102215.1"/>
    </source>
</evidence>
<comment type="caution">
    <text evidence="2">The sequence shown here is derived from an EMBL/GenBank/DDBJ whole genome shotgun (WGS) entry which is preliminary data.</text>
</comment>
<gene>
    <name evidence="2" type="ORF">PUN28_018632</name>
</gene>
<protein>
    <submittedName>
        <fullName evidence="2">Uncharacterized protein</fullName>
    </submittedName>
</protein>
<feature type="compositionally biased region" description="Basic residues" evidence="1">
    <location>
        <begin position="67"/>
        <end position="80"/>
    </location>
</feature>
<feature type="region of interest" description="Disordered" evidence="1">
    <location>
        <begin position="63"/>
        <end position="122"/>
    </location>
</feature>
<dbReference type="Proteomes" id="UP001430953">
    <property type="component" value="Unassembled WGS sequence"/>
</dbReference>